<evidence type="ECO:0000256" key="1">
    <source>
        <dbReference type="ARBA" id="ARBA00004651"/>
    </source>
</evidence>
<feature type="transmembrane region" description="Helical" evidence="8">
    <location>
        <begin position="494"/>
        <end position="512"/>
    </location>
</feature>
<dbReference type="PROSITE" id="PS50850">
    <property type="entry name" value="MFS"/>
    <property type="match status" value="1"/>
</dbReference>
<comment type="subcellular location">
    <subcellularLocation>
        <location evidence="1">Cell membrane</location>
        <topology evidence="1">Multi-pass membrane protein</topology>
    </subcellularLocation>
</comment>
<feature type="transmembrane region" description="Helical" evidence="8">
    <location>
        <begin position="246"/>
        <end position="264"/>
    </location>
</feature>
<name>A0A1T4RKK1_9HYPH</name>
<dbReference type="InterPro" id="IPR011701">
    <property type="entry name" value="MFS"/>
</dbReference>
<dbReference type="CDD" id="cd17503">
    <property type="entry name" value="MFS_LmrB_MDR_like"/>
    <property type="match status" value="1"/>
</dbReference>
<dbReference type="GO" id="GO:0022857">
    <property type="term" value="F:transmembrane transporter activity"/>
    <property type="evidence" value="ECO:0007669"/>
    <property type="project" value="InterPro"/>
</dbReference>
<dbReference type="InterPro" id="IPR036259">
    <property type="entry name" value="MFS_trans_sf"/>
</dbReference>
<evidence type="ECO:0000313" key="10">
    <source>
        <dbReference type="EMBL" id="SKA16427.1"/>
    </source>
</evidence>
<evidence type="ECO:0000256" key="2">
    <source>
        <dbReference type="ARBA" id="ARBA00008537"/>
    </source>
</evidence>
<gene>
    <name evidence="10" type="ORF">SAMN05428963_10720</name>
</gene>
<keyword evidence="4" id="KW-1003">Cell membrane</keyword>
<feature type="transmembrane region" description="Helical" evidence="8">
    <location>
        <begin position="180"/>
        <end position="200"/>
    </location>
</feature>
<keyword evidence="5 8" id="KW-0812">Transmembrane</keyword>
<evidence type="ECO:0000256" key="4">
    <source>
        <dbReference type="ARBA" id="ARBA00022475"/>
    </source>
</evidence>
<feature type="transmembrane region" description="Helical" evidence="8">
    <location>
        <begin position="349"/>
        <end position="370"/>
    </location>
</feature>
<feature type="transmembrane region" description="Helical" evidence="8">
    <location>
        <begin position="24"/>
        <end position="46"/>
    </location>
</feature>
<feature type="transmembrane region" description="Helical" evidence="8">
    <location>
        <begin position="94"/>
        <end position="113"/>
    </location>
</feature>
<organism evidence="10 11">
    <name type="scientific">Consotaella salsifontis</name>
    <dbReference type="NCBI Taxonomy" id="1365950"/>
    <lineage>
        <taxon>Bacteria</taxon>
        <taxon>Pseudomonadati</taxon>
        <taxon>Pseudomonadota</taxon>
        <taxon>Alphaproteobacteria</taxon>
        <taxon>Hyphomicrobiales</taxon>
        <taxon>Aurantimonadaceae</taxon>
        <taxon>Consotaella</taxon>
    </lineage>
</organism>
<evidence type="ECO:0000313" key="11">
    <source>
        <dbReference type="Proteomes" id="UP000190135"/>
    </source>
</evidence>
<dbReference type="InterPro" id="IPR020846">
    <property type="entry name" value="MFS_dom"/>
</dbReference>
<comment type="similarity">
    <text evidence="2">Belongs to the major facilitator superfamily. EmrB family.</text>
</comment>
<dbReference type="Gene3D" id="1.20.1720.10">
    <property type="entry name" value="Multidrug resistance protein D"/>
    <property type="match status" value="1"/>
</dbReference>
<dbReference type="Pfam" id="PF07690">
    <property type="entry name" value="MFS_1"/>
    <property type="match status" value="1"/>
</dbReference>
<evidence type="ECO:0000256" key="8">
    <source>
        <dbReference type="SAM" id="Phobius"/>
    </source>
</evidence>
<dbReference type="RefSeq" id="WP_078708533.1">
    <property type="nucleotide sequence ID" value="NZ_FUXL01000007.1"/>
</dbReference>
<sequence length="525" mass="55605">MSAVADQGAGSTSPEEGRDKASGAAWIAVAAGTIGALMATLDISIVNAALPTIQGEIGATGSEGTWISTAYLVAEIIMIPLSGWFERVLTLRNFLLIVTVAFAAFSVLCGISNSLDMMIIGRVGQGFTGGAMIPTALTIVSTRLPPDRRPIGVALFGLTAVLGPVLGPLIGGYLTERLSWHYAFFLNVPIAGGLVVLLLFGLETQKARLRDFLNADWIGIVGLALFLGCLTVVLEDGQREQWFESQLIIVLAAVSAVGLALLVIGQLSADEPVIDLGILFQRGFGSVFLLSLVTGAALYGILYLIPQFLAQIPDYNAYQSGTIALISGVPTLMIMPLFPFLVKTLDVRIAIGFGLLIYAVSCYIDTSLTAQSAGSDFYVSQMLRGVGQAFALLFLNQAATSAVPSEQAGDASGLFNAARNLGGSFGLAMISILQEQRSSFHFKRIAETVDVNSVLVQERLAQMTGGDSHAMGAALRTLFMTFQQQALVMTFNDIYFVFALILAASVPLVLLLRPLPKDQGGLSVH</sequence>
<evidence type="ECO:0000256" key="3">
    <source>
        <dbReference type="ARBA" id="ARBA00022448"/>
    </source>
</evidence>
<dbReference type="InterPro" id="IPR004638">
    <property type="entry name" value="EmrB-like"/>
</dbReference>
<feature type="transmembrane region" description="Helical" evidence="8">
    <location>
        <begin position="317"/>
        <end position="342"/>
    </location>
</feature>
<feature type="transmembrane region" description="Helical" evidence="8">
    <location>
        <begin position="66"/>
        <end position="85"/>
    </location>
</feature>
<dbReference type="STRING" id="1365950.SAMN05428963_10720"/>
<keyword evidence="3" id="KW-0813">Transport</keyword>
<keyword evidence="6 8" id="KW-1133">Transmembrane helix</keyword>
<evidence type="ECO:0000259" key="9">
    <source>
        <dbReference type="PROSITE" id="PS50850"/>
    </source>
</evidence>
<dbReference type="PANTHER" id="PTHR42718:SF9">
    <property type="entry name" value="MAJOR FACILITATOR SUPERFAMILY MULTIDRUG TRANSPORTER MFSC"/>
    <property type="match status" value="1"/>
</dbReference>
<keyword evidence="7 8" id="KW-0472">Membrane</keyword>
<feature type="transmembrane region" description="Helical" evidence="8">
    <location>
        <begin position="284"/>
        <end position="305"/>
    </location>
</feature>
<dbReference type="AlphaFoldDB" id="A0A1T4RKK1"/>
<evidence type="ECO:0000256" key="6">
    <source>
        <dbReference type="ARBA" id="ARBA00022989"/>
    </source>
</evidence>
<feature type="transmembrane region" description="Helical" evidence="8">
    <location>
        <begin position="212"/>
        <end position="234"/>
    </location>
</feature>
<feature type="domain" description="Major facilitator superfamily (MFS) profile" evidence="9">
    <location>
        <begin position="28"/>
        <end position="517"/>
    </location>
</feature>
<dbReference type="EMBL" id="FUXL01000007">
    <property type="protein sequence ID" value="SKA16427.1"/>
    <property type="molecule type" value="Genomic_DNA"/>
</dbReference>
<keyword evidence="11" id="KW-1185">Reference proteome</keyword>
<accession>A0A1T4RKK1</accession>
<proteinExistence type="inferred from homology"/>
<feature type="transmembrane region" description="Helical" evidence="8">
    <location>
        <begin position="119"/>
        <end position="140"/>
    </location>
</feature>
<dbReference type="NCBIfam" id="TIGR00711">
    <property type="entry name" value="efflux_EmrB"/>
    <property type="match status" value="1"/>
</dbReference>
<feature type="transmembrane region" description="Helical" evidence="8">
    <location>
        <begin position="152"/>
        <end position="174"/>
    </location>
</feature>
<dbReference type="PANTHER" id="PTHR42718">
    <property type="entry name" value="MAJOR FACILITATOR SUPERFAMILY MULTIDRUG TRANSPORTER MFSC"/>
    <property type="match status" value="1"/>
</dbReference>
<dbReference type="SUPFAM" id="SSF103473">
    <property type="entry name" value="MFS general substrate transporter"/>
    <property type="match status" value="1"/>
</dbReference>
<evidence type="ECO:0000256" key="7">
    <source>
        <dbReference type="ARBA" id="ARBA00023136"/>
    </source>
</evidence>
<dbReference type="Proteomes" id="UP000190135">
    <property type="component" value="Unassembled WGS sequence"/>
</dbReference>
<evidence type="ECO:0000256" key="5">
    <source>
        <dbReference type="ARBA" id="ARBA00022692"/>
    </source>
</evidence>
<dbReference type="GO" id="GO:0005886">
    <property type="term" value="C:plasma membrane"/>
    <property type="evidence" value="ECO:0007669"/>
    <property type="project" value="UniProtKB-SubCell"/>
</dbReference>
<dbReference type="Gene3D" id="1.20.1250.20">
    <property type="entry name" value="MFS general substrate transporter like domains"/>
    <property type="match status" value="1"/>
</dbReference>
<reference evidence="10 11" key="1">
    <citation type="submission" date="2017-02" db="EMBL/GenBank/DDBJ databases">
        <authorList>
            <person name="Peterson S.W."/>
        </authorList>
    </citation>
    <scope>NUCLEOTIDE SEQUENCE [LARGE SCALE GENOMIC DNA]</scope>
    <source>
        <strain evidence="10 11">USBA 369</strain>
    </source>
</reference>
<protein>
    <submittedName>
        <fullName evidence="10">MFS transporter, DHA2 family, multidrug resistance protein</fullName>
    </submittedName>
</protein>